<dbReference type="PANTHER" id="PTHR42820:SF1">
    <property type="entry name" value="SHORT-CHAIN DEHYDROGENASE_REDUCTASE FAMILY PROTEIN"/>
    <property type="match status" value="1"/>
</dbReference>
<dbReference type="Proteomes" id="UP000593562">
    <property type="component" value="Unassembled WGS sequence"/>
</dbReference>
<dbReference type="InterPro" id="IPR036291">
    <property type="entry name" value="NAD(P)-bd_dom_sf"/>
</dbReference>
<dbReference type="AlphaFoldDB" id="A0A7J7C637"/>
<sequence>MSTDNTNSNDSSTASQRLLGRVALVTGGARGIGESIVRLLHKHGAKVCIVDVLDILGQQVCESLGGDPNASFFHGNVTIEDDISAAVAFTVGKFGTLDIMVNNAAVLEPLTPDIRDFDISTFVKTIDVNLKGVFIGMKHAARIMIPLKKGTIISISSIASVIGGGGPHAYTAAKHGVAGLTKNVAAELGKYGIRVNCISPFGVPTAMVTSAFSEEKLTEDPLAGIRSMISNAANLKGVELTTDDLANAVLFLASDEARYISGTNLPVDGGFTSVNHSFGFFS</sequence>
<comment type="similarity">
    <text evidence="1">Belongs to the short-chain dehydrogenases/reductases (SDR) family.</text>
</comment>
<dbReference type="PRINTS" id="PR00081">
    <property type="entry name" value="GDHRDH"/>
</dbReference>
<evidence type="ECO:0000256" key="1">
    <source>
        <dbReference type="ARBA" id="ARBA00006484"/>
    </source>
</evidence>
<dbReference type="InterPro" id="IPR002347">
    <property type="entry name" value="SDR_fam"/>
</dbReference>
<dbReference type="PRINTS" id="PR00080">
    <property type="entry name" value="SDRFAMILY"/>
</dbReference>
<dbReference type="FunFam" id="3.40.50.720:FF:000084">
    <property type="entry name" value="Short-chain dehydrogenase reductase"/>
    <property type="match status" value="1"/>
</dbReference>
<dbReference type="GO" id="GO:0009688">
    <property type="term" value="P:abscisic acid biosynthetic process"/>
    <property type="evidence" value="ECO:0007669"/>
    <property type="project" value="TreeGrafter"/>
</dbReference>
<comment type="caution">
    <text evidence="2">The sequence shown here is derived from an EMBL/GenBank/DDBJ whole genome shotgun (WGS) entry which is preliminary data.</text>
</comment>
<dbReference type="OrthoDB" id="294295at2759"/>
<keyword evidence="3" id="KW-1185">Reference proteome</keyword>
<dbReference type="EMBL" id="JAAARO010000021">
    <property type="protein sequence ID" value="KAF5729307.1"/>
    <property type="molecule type" value="Genomic_DNA"/>
</dbReference>
<protein>
    <submittedName>
        <fullName evidence="2">Xanthoxin dehydrogenase isoform X1</fullName>
    </submittedName>
</protein>
<accession>A0A7J7C637</accession>
<dbReference type="Pfam" id="PF13561">
    <property type="entry name" value="adh_short_C2"/>
    <property type="match status" value="1"/>
</dbReference>
<dbReference type="GO" id="GO:0005829">
    <property type="term" value="C:cytosol"/>
    <property type="evidence" value="ECO:0007669"/>
    <property type="project" value="TreeGrafter"/>
</dbReference>
<reference evidence="2 3" key="1">
    <citation type="journal article" date="2020" name="Nat. Commun.">
        <title>Genome of Tripterygium wilfordii and identification of cytochrome P450 involved in triptolide biosynthesis.</title>
        <authorList>
            <person name="Tu L."/>
            <person name="Su P."/>
            <person name="Zhang Z."/>
            <person name="Gao L."/>
            <person name="Wang J."/>
            <person name="Hu T."/>
            <person name="Zhou J."/>
            <person name="Zhang Y."/>
            <person name="Zhao Y."/>
            <person name="Liu Y."/>
            <person name="Song Y."/>
            <person name="Tong Y."/>
            <person name="Lu Y."/>
            <person name="Yang J."/>
            <person name="Xu C."/>
            <person name="Jia M."/>
            <person name="Peters R.J."/>
            <person name="Huang L."/>
            <person name="Gao W."/>
        </authorList>
    </citation>
    <scope>NUCLEOTIDE SEQUENCE [LARGE SCALE GENOMIC DNA]</scope>
    <source>
        <strain evidence="3">cv. XIE 37</strain>
        <tissue evidence="2">Leaf</tissue>
    </source>
</reference>
<evidence type="ECO:0000313" key="3">
    <source>
        <dbReference type="Proteomes" id="UP000593562"/>
    </source>
</evidence>
<name>A0A7J7C637_TRIWF</name>
<dbReference type="GO" id="GO:0010301">
    <property type="term" value="F:xanthoxin dehydrogenase (NAD+) activity"/>
    <property type="evidence" value="ECO:0007669"/>
    <property type="project" value="TreeGrafter"/>
</dbReference>
<proteinExistence type="inferred from homology"/>
<dbReference type="SUPFAM" id="SSF51735">
    <property type="entry name" value="NAD(P)-binding Rossmann-fold domains"/>
    <property type="match status" value="1"/>
</dbReference>
<dbReference type="PANTHER" id="PTHR42820">
    <property type="entry name" value="SHORT-CHAIN DEHYDROGENASE REDUCTASE"/>
    <property type="match status" value="1"/>
</dbReference>
<dbReference type="Gene3D" id="3.40.50.720">
    <property type="entry name" value="NAD(P)-binding Rossmann-like Domain"/>
    <property type="match status" value="1"/>
</dbReference>
<gene>
    <name evidence="2" type="ORF">HS088_TW21G01470</name>
</gene>
<organism evidence="2 3">
    <name type="scientific">Tripterygium wilfordii</name>
    <name type="common">Thunder God vine</name>
    <dbReference type="NCBI Taxonomy" id="458696"/>
    <lineage>
        <taxon>Eukaryota</taxon>
        <taxon>Viridiplantae</taxon>
        <taxon>Streptophyta</taxon>
        <taxon>Embryophyta</taxon>
        <taxon>Tracheophyta</taxon>
        <taxon>Spermatophyta</taxon>
        <taxon>Magnoliopsida</taxon>
        <taxon>eudicotyledons</taxon>
        <taxon>Gunneridae</taxon>
        <taxon>Pentapetalae</taxon>
        <taxon>rosids</taxon>
        <taxon>fabids</taxon>
        <taxon>Celastrales</taxon>
        <taxon>Celastraceae</taxon>
        <taxon>Tripterygium</taxon>
    </lineage>
</organism>
<dbReference type="InParanoid" id="A0A7J7C637"/>
<evidence type="ECO:0000313" key="2">
    <source>
        <dbReference type="EMBL" id="KAF5729307.1"/>
    </source>
</evidence>